<dbReference type="RefSeq" id="WP_075054220.1">
    <property type="nucleotide sequence ID" value="NZ_CP103305.1"/>
</dbReference>
<reference evidence="1" key="1">
    <citation type="submission" date="2022-08" db="EMBL/GenBank/DDBJ databases">
        <title>Dynamic responses of ammonia-oxidizing microbial communities induced by reactive oxygen species (ROS) in fluctuating redox aquifers.</title>
        <authorList>
            <person name="Wang P."/>
            <person name="Wang H."/>
        </authorList>
    </citation>
    <scope>NUCLEOTIDE SEQUENCE</scope>
    <source>
        <strain evidence="1">PLX03</strain>
    </source>
</reference>
<sequence>MGDKSAIQWTDATWNPSTGCSKVSPGCRNCYAERLSLRLKRMGNPKYKSGFSFTLHPDALDVPLKWKKPRKIFVNSMSDLFHESMPDDYLLKCFEIMEKADWHIYQVLTKRPERMLAFTKKYGKVSDHIWLGTSVELDLYKKRIDILRKVPCRIRFVSFEPLLGPISEVNLKGISWAIVGGESGPYFRDVKIEWIKEIQEQCAQQNVAFFFKQWGGKTPTARGRLLDGKEWNEYPSMPTEGKISVFPVQENTHTRI</sequence>
<dbReference type="GeneID" id="74946189"/>
<proteinExistence type="predicted"/>
<organism evidence="1">
    <name type="scientific">Nitrososphaera viennensis</name>
    <dbReference type="NCBI Taxonomy" id="1034015"/>
    <lineage>
        <taxon>Archaea</taxon>
        <taxon>Nitrososphaerota</taxon>
        <taxon>Nitrososphaeria</taxon>
        <taxon>Nitrososphaerales</taxon>
        <taxon>Nitrososphaeraceae</taxon>
        <taxon>Nitrososphaera</taxon>
    </lineage>
</organism>
<dbReference type="Pfam" id="PF07505">
    <property type="entry name" value="DUF5131"/>
    <property type="match status" value="1"/>
</dbReference>
<dbReference type="Proteomes" id="UP001059771">
    <property type="component" value="Chromosome"/>
</dbReference>
<name>A0A977NMQ8_9ARCH</name>
<accession>A0A977NMQ8</accession>
<protein>
    <submittedName>
        <fullName evidence="1">Phage Gp37/Gp68 family protein</fullName>
    </submittedName>
</protein>
<gene>
    <name evidence="1" type="ORF">NWT39_04590</name>
</gene>
<dbReference type="InterPro" id="IPR011101">
    <property type="entry name" value="DUF5131"/>
</dbReference>
<evidence type="ECO:0000313" key="1">
    <source>
        <dbReference type="EMBL" id="UVS70068.1"/>
    </source>
</evidence>
<dbReference type="AlphaFoldDB" id="A0A977NMQ8"/>
<dbReference type="EMBL" id="CP103305">
    <property type="protein sequence ID" value="UVS70068.1"/>
    <property type="molecule type" value="Genomic_DNA"/>
</dbReference>